<dbReference type="AlphaFoldDB" id="A0A370U809"/>
<gene>
    <name evidence="1" type="ORF">DN730_11895</name>
</gene>
<evidence type="ECO:0000313" key="1">
    <source>
        <dbReference type="EMBL" id="RDL43878.1"/>
    </source>
</evidence>
<dbReference type="Proteomes" id="UP000254326">
    <property type="component" value="Unassembled WGS sequence"/>
</dbReference>
<dbReference type="Pfam" id="PF06945">
    <property type="entry name" value="DUF1289"/>
    <property type="match status" value="1"/>
</dbReference>
<sequence length="66" mass="7439">MSTKKENDQVIKSPCVNICFLDENDVCSGCYRTGAEISQWGRMKPEQQLAVIELVKQREKASAFVS</sequence>
<organism evidence="1 2">
    <name type="scientific">Marinomonas piezotolerans</name>
    <dbReference type="NCBI Taxonomy" id="2213058"/>
    <lineage>
        <taxon>Bacteria</taxon>
        <taxon>Pseudomonadati</taxon>
        <taxon>Pseudomonadota</taxon>
        <taxon>Gammaproteobacteria</taxon>
        <taxon>Oceanospirillales</taxon>
        <taxon>Oceanospirillaceae</taxon>
        <taxon>Marinomonas</taxon>
    </lineage>
</organism>
<evidence type="ECO:0000313" key="2">
    <source>
        <dbReference type="Proteomes" id="UP000254326"/>
    </source>
</evidence>
<dbReference type="PANTHER" id="PTHR35175">
    <property type="entry name" value="DUF1289 DOMAIN-CONTAINING PROTEIN"/>
    <property type="match status" value="1"/>
</dbReference>
<dbReference type="EMBL" id="QKRA01000005">
    <property type="protein sequence ID" value="RDL43878.1"/>
    <property type="molecule type" value="Genomic_DNA"/>
</dbReference>
<accession>A0A370U809</accession>
<proteinExistence type="predicted"/>
<dbReference type="RefSeq" id="WP_115468363.1">
    <property type="nucleotide sequence ID" value="NZ_QKRA01000005.1"/>
</dbReference>
<comment type="caution">
    <text evidence="1">The sequence shown here is derived from an EMBL/GenBank/DDBJ whole genome shotgun (WGS) entry which is preliminary data.</text>
</comment>
<name>A0A370U809_9GAMM</name>
<dbReference type="OrthoDB" id="9811423at2"/>
<dbReference type="PANTHER" id="PTHR35175:SF2">
    <property type="entry name" value="DUF1289 DOMAIN-CONTAINING PROTEIN"/>
    <property type="match status" value="1"/>
</dbReference>
<reference evidence="1 2" key="1">
    <citation type="submission" date="2018-06" db="EMBL/GenBank/DDBJ databases">
        <title>Marinomonas sp. YLB-05 draft genome sequence.</title>
        <authorList>
            <person name="Yu L."/>
            <person name="Tang X."/>
        </authorList>
    </citation>
    <scope>NUCLEOTIDE SEQUENCE [LARGE SCALE GENOMIC DNA]</scope>
    <source>
        <strain evidence="1 2">YLB-05</strain>
    </source>
</reference>
<keyword evidence="2" id="KW-1185">Reference proteome</keyword>
<dbReference type="InterPro" id="IPR010710">
    <property type="entry name" value="DUF1289"/>
</dbReference>
<protein>
    <submittedName>
        <fullName evidence="1">DUF1289 domain-containing protein</fullName>
    </submittedName>
</protein>